<dbReference type="AlphaFoldDB" id="I3SQR3"/>
<protein>
    <submittedName>
        <fullName evidence="1">Uncharacterized protein</fullName>
    </submittedName>
</protein>
<reference evidence="1" key="1">
    <citation type="submission" date="2012-05" db="EMBL/GenBank/DDBJ databases">
        <authorList>
            <person name="Krishnakumar V."/>
            <person name="Cheung F."/>
            <person name="Xiao Y."/>
            <person name="Chan A."/>
            <person name="Moskal W.A."/>
            <person name="Town C.D."/>
        </authorList>
    </citation>
    <scope>NUCLEOTIDE SEQUENCE</scope>
</reference>
<proteinExistence type="evidence at transcript level"/>
<organism evidence="1">
    <name type="scientific">Lotus japonicus</name>
    <name type="common">Lotus corniculatus var. japonicus</name>
    <dbReference type="NCBI Taxonomy" id="34305"/>
    <lineage>
        <taxon>Eukaryota</taxon>
        <taxon>Viridiplantae</taxon>
        <taxon>Streptophyta</taxon>
        <taxon>Embryophyta</taxon>
        <taxon>Tracheophyta</taxon>
        <taxon>Spermatophyta</taxon>
        <taxon>Magnoliopsida</taxon>
        <taxon>eudicotyledons</taxon>
        <taxon>Gunneridae</taxon>
        <taxon>Pentapetalae</taxon>
        <taxon>rosids</taxon>
        <taxon>fabids</taxon>
        <taxon>Fabales</taxon>
        <taxon>Fabaceae</taxon>
        <taxon>Papilionoideae</taxon>
        <taxon>50 kb inversion clade</taxon>
        <taxon>NPAAA clade</taxon>
        <taxon>Hologalegina</taxon>
        <taxon>robinioid clade</taxon>
        <taxon>Loteae</taxon>
        <taxon>Lotus</taxon>
    </lineage>
</organism>
<sequence>MRCAILPKPFELDFLPLYDATKLLSISIIYFPFFRSIKHGVFDIYKTAMDITS</sequence>
<name>I3SQR3_LOTJA</name>
<accession>I3SQR3</accession>
<evidence type="ECO:0000313" key="1">
    <source>
        <dbReference type="EMBL" id="AFK42605.1"/>
    </source>
</evidence>
<dbReference type="EMBL" id="BT142811">
    <property type="protein sequence ID" value="AFK42605.1"/>
    <property type="molecule type" value="mRNA"/>
</dbReference>